<feature type="transmembrane region" description="Helical" evidence="8">
    <location>
        <begin position="288"/>
        <end position="309"/>
    </location>
</feature>
<organism evidence="9 10">
    <name type="scientific">Mycolicibacterium murale</name>
    <dbReference type="NCBI Taxonomy" id="182220"/>
    <lineage>
        <taxon>Bacteria</taxon>
        <taxon>Bacillati</taxon>
        <taxon>Actinomycetota</taxon>
        <taxon>Actinomycetes</taxon>
        <taxon>Mycobacteriales</taxon>
        <taxon>Mycobacteriaceae</taxon>
        <taxon>Mycolicibacterium</taxon>
    </lineage>
</organism>
<dbReference type="Proteomes" id="UP000465241">
    <property type="component" value="Unassembled WGS sequence"/>
</dbReference>
<evidence type="ECO:0000256" key="8">
    <source>
        <dbReference type="SAM" id="Phobius"/>
    </source>
</evidence>
<evidence type="ECO:0000313" key="10">
    <source>
        <dbReference type="Proteomes" id="UP000465241"/>
    </source>
</evidence>
<dbReference type="PANTHER" id="PTHR30472:SF24">
    <property type="entry name" value="FERRIC ENTEROBACTIN TRANSPORT SYSTEM PERMEASE PROTEIN FEPG"/>
    <property type="match status" value="1"/>
</dbReference>
<name>A0A7I9WRA1_9MYCO</name>
<feature type="transmembrane region" description="Helical" evidence="8">
    <location>
        <begin position="131"/>
        <end position="151"/>
    </location>
</feature>
<protein>
    <submittedName>
        <fullName evidence="9">Iron ABC transporter permease</fullName>
    </submittedName>
</protein>
<feature type="transmembrane region" description="Helical" evidence="8">
    <location>
        <begin position="250"/>
        <end position="276"/>
    </location>
</feature>
<dbReference type="GO" id="GO:0005886">
    <property type="term" value="C:plasma membrane"/>
    <property type="evidence" value="ECO:0007669"/>
    <property type="project" value="UniProtKB-SubCell"/>
</dbReference>
<dbReference type="EMBL" id="BLKT01000003">
    <property type="protein sequence ID" value="GFG59717.1"/>
    <property type="molecule type" value="Genomic_DNA"/>
</dbReference>
<feature type="transmembrane region" description="Helical" evidence="8">
    <location>
        <begin position="76"/>
        <end position="94"/>
    </location>
</feature>
<dbReference type="PANTHER" id="PTHR30472">
    <property type="entry name" value="FERRIC ENTEROBACTIN TRANSPORT SYSTEM PERMEASE PROTEIN"/>
    <property type="match status" value="1"/>
</dbReference>
<dbReference type="AlphaFoldDB" id="A0A7I9WRA1"/>
<dbReference type="SUPFAM" id="SSF81345">
    <property type="entry name" value="ABC transporter involved in vitamin B12 uptake, BtuC"/>
    <property type="match status" value="1"/>
</dbReference>
<keyword evidence="6 8" id="KW-1133">Transmembrane helix</keyword>
<dbReference type="Gene3D" id="1.10.3470.10">
    <property type="entry name" value="ABC transporter involved in vitamin B12 uptake, BtuC"/>
    <property type="match status" value="1"/>
</dbReference>
<dbReference type="RefSeq" id="WP_193490167.1">
    <property type="nucleotide sequence ID" value="NZ_BAAAMC010000054.1"/>
</dbReference>
<dbReference type="Pfam" id="PF01032">
    <property type="entry name" value="FecCD"/>
    <property type="match status" value="1"/>
</dbReference>
<proteinExistence type="inferred from homology"/>
<dbReference type="CDD" id="cd06550">
    <property type="entry name" value="TM_ABC_iron-siderophores_like"/>
    <property type="match status" value="1"/>
</dbReference>
<comment type="caution">
    <text evidence="9">The sequence shown here is derived from an EMBL/GenBank/DDBJ whole genome shotgun (WGS) entry which is preliminary data.</text>
</comment>
<dbReference type="GO" id="GO:0033214">
    <property type="term" value="P:siderophore-iron import into cell"/>
    <property type="evidence" value="ECO:0007669"/>
    <property type="project" value="TreeGrafter"/>
</dbReference>
<comment type="similarity">
    <text evidence="2">Belongs to the binding-protein-dependent transport system permease family. FecCD subfamily.</text>
</comment>
<feature type="transmembrane region" description="Helical" evidence="8">
    <location>
        <begin position="315"/>
        <end position="335"/>
    </location>
</feature>
<feature type="transmembrane region" description="Helical" evidence="8">
    <location>
        <begin position="21"/>
        <end position="42"/>
    </location>
</feature>
<evidence type="ECO:0000256" key="6">
    <source>
        <dbReference type="ARBA" id="ARBA00022989"/>
    </source>
</evidence>
<dbReference type="InterPro" id="IPR000522">
    <property type="entry name" value="ABC_transptr_permease_BtuC"/>
</dbReference>
<evidence type="ECO:0000256" key="7">
    <source>
        <dbReference type="ARBA" id="ARBA00023136"/>
    </source>
</evidence>
<keyword evidence="4" id="KW-1003">Cell membrane</keyword>
<accession>A0A7I9WRA1</accession>
<keyword evidence="7 8" id="KW-0472">Membrane</keyword>
<evidence type="ECO:0000256" key="2">
    <source>
        <dbReference type="ARBA" id="ARBA00007935"/>
    </source>
</evidence>
<gene>
    <name evidence="9" type="ORF">MMUR_38530</name>
</gene>
<feature type="transmembrane region" description="Helical" evidence="8">
    <location>
        <begin position="157"/>
        <end position="180"/>
    </location>
</feature>
<dbReference type="InterPro" id="IPR037294">
    <property type="entry name" value="ABC_BtuC-like"/>
</dbReference>
<dbReference type="GO" id="GO:0022857">
    <property type="term" value="F:transmembrane transporter activity"/>
    <property type="evidence" value="ECO:0007669"/>
    <property type="project" value="InterPro"/>
</dbReference>
<evidence type="ECO:0000256" key="3">
    <source>
        <dbReference type="ARBA" id="ARBA00022448"/>
    </source>
</evidence>
<reference evidence="9 10" key="1">
    <citation type="journal article" date="2019" name="Emerg. Microbes Infect.">
        <title>Comprehensive subspecies identification of 175 nontuberculous mycobacteria species based on 7547 genomic profiles.</title>
        <authorList>
            <person name="Matsumoto Y."/>
            <person name="Kinjo T."/>
            <person name="Motooka D."/>
            <person name="Nabeya D."/>
            <person name="Jung N."/>
            <person name="Uechi K."/>
            <person name="Horii T."/>
            <person name="Iida T."/>
            <person name="Fujita J."/>
            <person name="Nakamura S."/>
        </authorList>
    </citation>
    <scope>NUCLEOTIDE SEQUENCE [LARGE SCALE GENOMIC DNA]</scope>
    <source>
        <strain evidence="9 10">JCM 13392</strain>
    </source>
</reference>
<keyword evidence="10" id="KW-1185">Reference proteome</keyword>
<comment type="subcellular location">
    <subcellularLocation>
        <location evidence="1">Cell membrane</location>
        <topology evidence="1">Multi-pass membrane protein</topology>
    </subcellularLocation>
</comment>
<sequence length="345" mass="34369">MVGTGADTFRHTRVRLRRRSVVVTTLLGMAAAALAVVTMMVGDTALSAGEVLGSVLGFADDAAVDFVVWELRLPGAATALFVGLALGAAGLIVQTLLANPLASPDLIGISSGAGLFAVTAIVLLQVGALAVAGAAVAGAVVAAVLIYVLAWRGGLTGYRFILVGIGITQLMTALIGWVLAKAEIGDARQAMTWLVGSVGQAGSVQLRLLAGAVAVLLPVALLSARALRVLQLGDDGARGLGIRVETARSAMIGVSVLLVAFSVAAAGPLAFVALTAGPIAVRLLRGSGTGVLAAAFVGAIIVLAADLVAAHGLPVSLPTGVVTGAVGAPYLIWLLTTVNREGRGG</sequence>
<evidence type="ECO:0000313" key="9">
    <source>
        <dbReference type="EMBL" id="GFG59717.1"/>
    </source>
</evidence>
<feature type="transmembrane region" description="Helical" evidence="8">
    <location>
        <begin position="208"/>
        <end position="230"/>
    </location>
</feature>
<evidence type="ECO:0000256" key="5">
    <source>
        <dbReference type="ARBA" id="ARBA00022692"/>
    </source>
</evidence>
<keyword evidence="5 8" id="KW-0812">Transmembrane</keyword>
<feature type="transmembrane region" description="Helical" evidence="8">
    <location>
        <begin position="106"/>
        <end position="124"/>
    </location>
</feature>
<evidence type="ECO:0000256" key="1">
    <source>
        <dbReference type="ARBA" id="ARBA00004651"/>
    </source>
</evidence>
<evidence type="ECO:0000256" key="4">
    <source>
        <dbReference type="ARBA" id="ARBA00022475"/>
    </source>
</evidence>
<keyword evidence="3" id="KW-0813">Transport</keyword>